<name>A0A2S8A4G0_9FLAO</name>
<comment type="caution">
    <text evidence="1">The sequence shown here is derived from an EMBL/GenBank/DDBJ whole genome shotgun (WGS) entry which is preliminary data.</text>
</comment>
<proteinExistence type="predicted"/>
<sequence>MISSTGYDTKGKLGYFIHEGVIYVNEENHNMTAALLYQAEKRSSKYVDALIKEGESVFKMPEGKVYKFSAKE</sequence>
<dbReference type="RefSeq" id="WP_105247831.1">
    <property type="nucleotide sequence ID" value="NZ_PSZM01000047.1"/>
</dbReference>
<dbReference type="Proteomes" id="UP000238042">
    <property type="component" value="Unassembled WGS sequence"/>
</dbReference>
<accession>A0A2S8A4G0</accession>
<dbReference type="EMBL" id="PSZM01000047">
    <property type="protein sequence ID" value="PQL89449.1"/>
    <property type="molecule type" value="Genomic_DNA"/>
</dbReference>
<evidence type="ECO:0000313" key="2">
    <source>
        <dbReference type="Proteomes" id="UP000238042"/>
    </source>
</evidence>
<gene>
    <name evidence="1" type="ORF">C4S77_12465</name>
</gene>
<reference evidence="1 2" key="1">
    <citation type="submission" date="2018-02" db="EMBL/GenBank/DDBJ databases">
        <title>Genome sequences of Apibacter spp., gut symbionts of Asian honey bees.</title>
        <authorList>
            <person name="Kwong W.K."/>
            <person name="Steele M.I."/>
            <person name="Moran N.A."/>
        </authorList>
    </citation>
    <scope>NUCLEOTIDE SEQUENCE [LARGE SCALE GENOMIC DNA]</scope>
    <source>
        <strain evidence="2">wkB301</strain>
    </source>
</reference>
<organism evidence="1 2">
    <name type="scientific">Apibacter adventoris</name>
    <dbReference type="NCBI Taxonomy" id="1679466"/>
    <lineage>
        <taxon>Bacteria</taxon>
        <taxon>Pseudomonadati</taxon>
        <taxon>Bacteroidota</taxon>
        <taxon>Flavobacteriia</taxon>
        <taxon>Flavobacteriales</taxon>
        <taxon>Weeksellaceae</taxon>
        <taxon>Apibacter</taxon>
    </lineage>
</organism>
<keyword evidence="2" id="KW-1185">Reference proteome</keyword>
<protein>
    <submittedName>
        <fullName evidence="1">Uncharacterized protein</fullName>
    </submittedName>
</protein>
<dbReference type="AlphaFoldDB" id="A0A2S8A4G0"/>
<evidence type="ECO:0000313" key="1">
    <source>
        <dbReference type="EMBL" id="PQL89449.1"/>
    </source>
</evidence>